<feature type="transmembrane region" description="Helical" evidence="7">
    <location>
        <begin position="330"/>
        <end position="349"/>
    </location>
</feature>
<sequence>MEQGRKNRIRHVRVIIITLVTIAMIIVHSLRCNVGFIVITILHETETTFINKGAEWNANLPDVDWDSILIGYLHSSFYVGYLLTHIPAGYLTTIFPSYIVFGGSIFLSCLLNLLLPFCINSDLYWVTCSVRFTQGLVEGFIYPACYGILRHWSTPSERGRAGSAVLAGAYAGAVVGFPLAGVITYYVGWQYVFYLNGGLGVLFVLLWVCLASNQPETHHFISEKELEFFHKENGSDVHDLKDQKVPVKAIFTSLPVITLCICDFARNWVFILMLTNEPFYLSLFNFTVAENGLYASIPHIVKVLAAASSGYIADFLLLENFLSTAYVRKLLTTIGFGTSCLGFFLLTFMTNGTSAMVFLTIAVGFTGFPVSGWQINHYDLSPRHASFLVGITSTVGSIGSIMAPLITGYITVSHNIHSWNIVFYITCGVLGFAVMSYLIFGSGQRQSWSNPDENIVLLHNMDPLESKPYSTEKVQDSTSNYGTS</sequence>
<dbReference type="PROSITE" id="PS50850">
    <property type="entry name" value="MFS"/>
    <property type="match status" value="1"/>
</dbReference>
<dbReference type="KEGG" id="lgi:LOTGIDRAFT_233350"/>
<dbReference type="InterPro" id="IPR011701">
    <property type="entry name" value="MFS"/>
</dbReference>
<keyword evidence="3 7" id="KW-0812">Transmembrane</keyword>
<feature type="transmembrane region" description="Helical" evidence="7">
    <location>
        <begin position="387"/>
        <end position="409"/>
    </location>
</feature>
<feature type="transmembrane region" description="Helical" evidence="7">
    <location>
        <begin position="249"/>
        <end position="273"/>
    </location>
</feature>
<evidence type="ECO:0000256" key="7">
    <source>
        <dbReference type="SAM" id="Phobius"/>
    </source>
</evidence>
<evidence type="ECO:0000256" key="6">
    <source>
        <dbReference type="ARBA" id="ARBA00023136"/>
    </source>
</evidence>
<dbReference type="OrthoDB" id="2985014at2759"/>
<dbReference type="CTD" id="20249237"/>
<keyword evidence="10" id="KW-1185">Reference proteome</keyword>
<accession>V4A4Y2</accession>
<keyword evidence="6 7" id="KW-0472">Membrane</keyword>
<feature type="transmembrane region" description="Helical" evidence="7">
    <location>
        <begin position="123"/>
        <end position="149"/>
    </location>
</feature>
<feature type="transmembrane region" description="Helical" evidence="7">
    <location>
        <begin position="69"/>
        <end position="91"/>
    </location>
</feature>
<dbReference type="HOGENOM" id="CLU_001265_5_0_1"/>
<dbReference type="GO" id="GO:0035249">
    <property type="term" value="P:synaptic transmission, glutamatergic"/>
    <property type="evidence" value="ECO:0007669"/>
    <property type="project" value="TreeGrafter"/>
</dbReference>
<keyword evidence="5 7" id="KW-1133">Transmembrane helix</keyword>
<gene>
    <name evidence="9" type="ORF">LOTGIDRAFT_233350</name>
</gene>
<evidence type="ECO:0000256" key="1">
    <source>
        <dbReference type="ARBA" id="ARBA00004141"/>
    </source>
</evidence>
<organism evidence="9 10">
    <name type="scientific">Lottia gigantea</name>
    <name type="common">Giant owl limpet</name>
    <dbReference type="NCBI Taxonomy" id="225164"/>
    <lineage>
        <taxon>Eukaryota</taxon>
        <taxon>Metazoa</taxon>
        <taxon>Spiralia</taxon>
        <taxon>Lophotrochozoa</taxon>
        <taxon>Mollusca</taxon>
        <taxon>Gastropoda</taxon>
        <taxon>Patellogastropoda</taxon>
        <taxon>Lottioidea</taxon>
        <taxon>Lottiidae</taxon>
        <taxon>Lottia</taxon>
    </lineage>
</organism>
<dbReference type="AlphaFoldDB" id="V4A4Y2"/>
<dbReference type="GO" id="GO:0030672">
    <property type="term" value="C:synaptic vesicle membrane"/>
    <property type="evidence" value="ECO:0007669"/>
    <property type="project" value="TreeGrafter"/>
</dbReference>
<proteinExistence type="predicted"/>
<dbReference type="GeneID" id="20249237"/>
<dbReference type="OMA" id="FWYMPKE"/>
<protein>
    <recommendedName>
        <fullName evidence="8">Major facilitator superfamily (MFS) profile domain-containing protein</fullName>
    </recommendedName>
</protein>
<evidence type="ECO:0000313" key="9">
    <source>
        <dbReference type="EMBL" id="ESO91772.1"/>
    </source>
</evidence>
<feature type="transmembrane region" description="Helical" evidence="7">
    <location>
        <begin position="12"/>
        <end position="30"/>
    </location>
</feature>
<evidence type="ECO:0000256" key="5">
    <source>
        <dbReference type="ARBA" id="ARBA00022989"/>
    </source>
</evidence>
<dbReference type="RefSeq" id="XP_009057444.1">
    <property type="nucleotide sequence ID" value="XM_009059196.1"/>
</dbReference>
<evidence type="ECO:0000256" key="2">
    <source>
        <dbReference type="ARBA" id="ARBA00022448"/>
    </source>
</evidence>
<dbReference type="Proteomes" id="UP000030746">
    <property type="component" value="Unassembled WGS sequence"/>
</dbReference>
<dbReference type="GO" id="GO:0015293">
    <property type="term" value="F:symporter activity"/>
    <property type="evidence" value="ECO:0007669"/>
    <property type="project" value="UniProtKB-KW"/>
</dbReference>
<dbReference type="GO" id="GO:0050803">
    <property type="term" value="P:regulation of synapse structure or activity"/>
    <property type="evidence" value="ECO:0007669"/>
    <property type="project" value="TreeGrafter"/>
</dbReference>
<evidence type="ECO:0000259" key="8">
    <source>
        <dbReference type="PROSITE" id="PS50850"/>
    </source>
</evidence>
<feature type="transmembrane region" description="Helical" evidence="7">
    <location>
        <begin position="161"/>
        <end position="185"/>
    </location>
</feature>
<dbReference type="EMBL" id="KB202199">
    <property type="protein sequence ID" value="ESO91772.1"/>
    <property type="molecule type" value="Genomic_DNA"/>
</dbReference>
<feature type="transmembrane region" description="Helical" evidence="7">
    <location>
        <begin position="98"/>
        <end position="117"/>
    </location>
</feature>
<dbReference type="GO" id="GO:0005326">
    <property type="term" value="F:neurotransmitter transmembrane transporter activity"/>
    <property type="evidence" value="ECO:0007669"/>
    <property type="project" value="TreeGrafter"/>
</dbReference>
<feature type="transmembrane region" description="Helical" evidence="7">
    <location>
        <begin position="355"/>
        <end position="375"/>
    </location>
</feature>
<dbReference type="SUPFAM" id="SSF103473">
    <property type="entry name" value="MFS general substrate transporter"/>
    <property type="match status" value="1"/>
</dbReference>
<reference evidence="9 10" key="1">
    <citation type="journal article" date="2013" name="Nature">
        <title>Insights into bilaterian evolution from three spiralian genomes.</title>
        <authorList>
            <person name="Simakov O."/>
            <person name="Marletaz F."/>
            <person name="Cho S.J."/>
            <person name="Edsinger-Gonzales E."/>
            <person name="Havlak P."/>
            <person name="Hellsten U."/>
            <person name="Kuo D.H."/>
            <person name="Larsson T."/>
            <person name="Lv J."/>
            <person name="Arendt D."/>
            <person name="Savage R."/>
            <person name="Osoegawa K."/>
            <person name="de Jong P."/>
            <person name="Grimwood J."/>
            <person name="Chapman J.A."/>
            <person name="Shapiro H."/>
            <person name="Aerts A."/>
            <person name="Otillar R.P."/>
            <person name="Terry A.Y."/>
            <person name="Boore J.L."/>
            <person name="Grigoriev I.V."/>
            <person name="Lindberg D.R."/>
            <person name="Seaver E.C."/>
            <person name="Weisblat D.A."/>
            <person name="Putnam N.H."/>
            <person name="Rokhsar D.S."/>
        </authorList>
    </citation>
    <scope>NUCLEOTIDE SEQUENCE [LARGE SCALE GENOMIC DNA]</scope>
</reference>
<dbReference type="STRING" id="225164.V4A4Y2"/>
<keyword evidence="2" id="KW-0813">Transport</keyword>
<comment type="subcellular location">
    <subcellularLocation>
        <location evidence="1">Membrane</location>
        <topology evidence="1">Multi-pass membrane protein</topology>
    </subcellularLocation>
</comment>
<dbReference type="GO" id="GO:0060076">
    <property type="term" value="C:excitatory synapse"/>
    <property type="evidence" value="ECO:0007669"/>
    <property type="project" value="TreeGrafter"/>
</dbReference>
<feature type="transmembrane region" description="Helical" evidence="7">
    <location>
        <begin position="191"/>
        <end position="210"/>
    </location>
</feature>
<dbReference type="GO" id="GO:0005313">
    <property type="term" value="F:L-glutamate transmembrane transporter activity"/>
    <property type="evidence" value="ECO:0007669"/>
    <property type="project" value="TreeGrafter"/>
</dbReference>
<dbReference type="Pfam" id="PF07690">
    <property type="entry name" value="MFS_1"/>
    <property type="match status" value="2"/>
</dbReference>
<keyword evidence="4" id="KW-0769">Symport</keyword>
<dbReference type="PANTHER" id="PTHR11662">
    <property type="entry name" value="SOLUTE CARRIER FAMILY 17"/>
    <property type="match status" value="1"/>
</dbReference>
<dbReference type="InterPro" id="IPR020846">
    <property type="entry name" value="MFS_dom"/>
</dbReference>
<dbReference type="InterPro" id="IPR050382">
    <property type="entry name" value="MFS_Na/Anion_cotransporter"/>
</dbReference>
<dbReference type="FunFam" id="1.20.1250.20:FF:000003">
    <property type="entry name" value="Solute carrier family 17 member 3"/>
    <property type="match status" value="1"/>
</dbReference>
<evidence type="ECO:0000256" key="4">
    <source>
        <dbReference type="ARBA" id="ARBA00022847"/>
    </source>
</evidence>
<feature type="domain" description="Major facilitator superfamily (MFS) profile" evidence="8">
    <location>
        <begin position="16"/>
        <end position="445"/>
    </location>
</feature>
<evidence type="ECO:0000313" key="10">
    <source>
        <dbReference type="Proteomes" id="UP000030746"/>
    </source>
</evidence>
<evidence type="ECO:0000256" key="3">
    <source>
        <dbReference type="ARBA" id="ARBA00022692"/>
    </source>
</evidence>
<dbReference type="Gene3D" id="1.20.1250.20">
    <property type="entry name" value="MFS general substrate transporter like domains"/>
    <property type="match status" value="2"/>
</dbReference>
<name>V4A4Y2_LOTGI</name>
<dbReference type="FunFam" id="1.20.1250.20:FF:001045">
    <property type="entry name" value="Solute carrier family 17 (sodium phosphate), member 3"/>
    <property type="match status" value="1"/>
</dbReference>
<dbReference type="PANTHER" id="PTHR11662:SF456">
    <property type="entry name" value="VESICULAR GLUTAMATE TRANSPORTER, ISOFORM A"/>
    <property type="match status" value="1"/>
</dbReference>
<dbReference type="InterPro" id="IPR036259">
    <property type="entry name" value="MFS_trans_sf"/>
</dbReference>
<feature type="transmembrane region" description="Helical" evidence="7">
    <location>
        <begin position="421"/>
        <end position="440"/>
    </location>
</feature>
<dbReference type="GO" id="GO:0098700">
    <property type="term" value="P:neurotransmitter loading into synaptic vesicle"/>
    <property type="evidence" value="ECO:0007669"/>
    <property type="project" value="TreeGrafter"/>
</dbReference>